<organism evidence="1 2">
    <name type="scientific">Oryctes borbonicus</name>
    <dbReference type="NCBI Taxonomy" id="1629725"/>
    <lineage>
        <taxon>Eukaryota</taxon>
        <taxon>Metazoa</taxon>
        <taxon>Ecdysozoa</taxon>
        <taxon>Arthropoda</taxon>
        <taxon>Hexapoda</taxon>
        <taxon>Insecta</taxon>
        <taxon>Pterygota</taxon>
        <taxon>Neoptera</taxon>
        <taxon>Endopterygota</taxon>
        <taxon>Coleoptera</taxon>
        <taxon>Polyphaga</taxon>
        <taxon>Scarabaeiformia</taxon>
        <taxon>Scarabaeidae</taxon>
        <taxon>Dynastinae</taxon>
        <taxon>Oryctes</taxon>
    </lineage>
</organism>
<dbReference type="PANTHER" id="PTHR46114:SF1">
    <property type="entry name" value="ZAD DOMAIN-CONTAINING PROTEIN"/>
    <property type="match status" value="1"/>
</dbReference>
<sequence>MKQFLKALHKEKECFKYICKSFPKVSLEKLKAGTLYCPQIRKLINNFNFLNATTVLKNFLGSDKAEHYEEPVRNMLGNFKRMGANMSIELHFLHNHIFSKKALS</sequence>
<dbReference type="Proteomes" id="UP000051574">
    <property type="component" value="Unassembled WGS sequence"/>
</dbReference>
<evidence type="ECO:0000313" key="2">
    <source>
        <dbReference type="Proteomes" id="UP000051574"/>
    </source>
</evidence>
<dbReference type="EMBL" id="LJIG01016008">
    <property type="protein sequence ID" value="KRT81892.1"/>
    <property type="molecule type" value="Genomic_DNA"/>
</dbReference>
<gene>
    <name evidence="1" type="ORF">AMK59_5683</name>
</gene>
<accession>A0A0T6B3P6</accession>
<dbReference type="PANTHER" id="PTHR46114">
    <property type="entry name" value="APPLE DOMAIN-CONTAINING PROTEIN"/>
    <property type="match status" value="1"/>
</dbReference>
<reference evidence="1 2" key="1">
    <citation type="submission" date="2015-09" db="EMBL/GenBank/DDBJ databases">
        <title>Draft genome of the scarab beetle Oryctes borbonicus.</title>
        <authorList>
            <person name="Meyer J.M."/>
            <person name="Markov G.V."/>
            <person name="Baskaran P."/>
            <person name="Herrmann M."/>
            <person name="Sommer R.J."/>
            <person name="Roedelsperger C."/>
        </authorList>
    </citation>
    <scope>NUCLEOTIDE SEQUENCE [LARGE SCALE GENOMIC DNA]</scope>
    <source>
        <strain evidence="1">OB123</strain>
        <tissue evidence="1">Whole animal</tissue>
    </source>
</reference>
<comment type="caution">
    <text evidence="1">The sequence shown here is derived from an EMBL/GenBank/DDBJ whole genome shotgun (WGS) entry which is preliminary data.</text>
</comment>
<protein>
    <submittedName>
        <fullName evidence="1">Uncharacterized protein</fullName>
    </submittedName>
</protein>
<name>A0A0T6B3P6_9SCAR</name>
<keyword evidence="2" id="KW-1185">Reference proteome</keyword>
<dbReference type="OrthoDB" id="6752011at2759"/>
<proteinExistence type="predicted"/>
<evidence type="ECO:0000313" key="1">
    <source>
        <dbReference type="EMBL" id="KRT81892.1"/>
    </source>
</evidence>
<dbReference type="AlphaFoldDB" id="A0A0T6B3P6"/>